<feature type="region of interest" description="Disordered" evidence="1">
    <location>
        <begin position="263"/>
        <end position="378"/>
    </location>
</feature>
<evidence type="ECO:0000313" key="2">
    <source>
        <dbReference type="EMBL" id="QBK92034.1"/>
    </source>
</evidence>
<dbReference type="EMBL" id="MK500567">
    <property type="protein sequence ID" value="QBK92034.1"/>
    <property type="molecule type" value="Genomic_DNA"/>
</dbReference>
<sequence length="378" mass="42700">MEYLPYKIDAGSSRIKIYQNEFHGLRSFSCIETGKEFLREEAVDVVKYEESGKNAENCVYTIHNVVEDVASVKDGLFVEELEDGYALMKKEWAYSWSLYPSITELSYFLLASITRPPKTPQKTDAKKDTQEAALIAELKSALSSGSEFSLKKTGLFPELVNPVEPVPQEIIAPFDELYDVPFPPALVCLPTQQELPVLPALPAAPVCIPKETVETFTAKVRALEYDLQQIDEECERMDQEEKILDLEIEEVRKEHRLITEQIKEISESDSSTDESAYFDTDYSESSSEEEESSSEEEESSSEEEESSSEEEESSSEEEESSSEEEESSSEEEESSSEEEESSSDSTYEEDSSEIDASFWEDSDSWSTEEGIDFGSRSL</sequence>
<name>A0A481Z834_9VIRU</name>
<gene>
    <name evidence="2" type="ORF">LCPAC304_03810</name>
</gene>
<protein>
    <submittedName>
        <fullName evidence="2">Uncharacterized protein</fullName>
    </submittedName>
</protein>
<proteinExistence type="predicted"/>
<organism evidence="2">
    <name type="scientific">Pithovirus LCPAC304</name>
    <dbReference type="NCBI Taxonomy" id="2506594"/>
    <lineage>
        <taxon>Viruses</taxon>
        <taxon>Pithoviruses</taxon>
    </lineage>
</organism>
<feature type="compositionally biased region" description="Acidic residues" evidence="1">
    <location>
        <begin position="286"/>
        <end position="363"/>
    </location>
</feature>
<reference evidence="2" key="1">
    <citation type="journal article" date="2019" name="MBio">
        <title>Virus Genomes from Deep Sea Sediments Expand the Ocean Megavirome and Support Independent Origins of Viral Gigantism.</title>
        <authorList>
            <person name="Backstrom D."/>
            <person name="Yutin N."/>
            <person name="Jorgensen S.L."/>
            <person name="Dharamshi J."/>
            <person name="Homa F."/>
            <person name="Zaremba-Niedwiedzka K."/>
            <person name="Spang A."/>
            <person name="Wolf Y.I."/>
            <person name="Koonin E.V."/>
            <person name="Ettema T.J."/>
        </authorList>
    </citation>
    <scope>NUCLEOTIDE SEQUENCE</scope>
</reference>
<evidence type="ECO:0000256" key="1">
    <source>
        <dbReference type="SAM" id="MobiDB-lite"/>
    </source>
</evidence>
<accession>A0A481Z834</accession>